<proteinExistence type="inferred from homology"/>
<dbReference type="EMBL" id="QBKN01000021">
    <property type="protein sequence ID" value="PTX45486.1"/>
    <property type="molecule type" value="Genomic_DNA"/>
</dbReference>
<dbReference type="Pfam" id="PF12911">
    <property type="entry name" value="OppC_N"/>
    <property type="match status" value="1"/>
</dbReference>
<keyword evidence="3" id="KW-1003">Cell membrane</keyword>
<dbReference type="PROSITE" id="PS50928">
    <property type="entry name" value="ABC_TM1"/>
    <property type="match status" value="1"/>
</dbReference>
<keyword evidence="6 7" id="KW-0472">Membrane</keyword>
<feature type="region of interest" description="Disordered" evidence="8">
    <location>
        <begin position="1"/>
        <end position="34"/>
    </location>
</feature>
<evidence type="ECO:0000256" key="4">
    <source>
        <dbReference type="ARBA" id="ARBA00022692"/>
    </source>
</evidence>
<dbReference type="GO" id="GO:0055085">
    <property type="term" value="P:transmembrane transport"/>
    <property type="evidence" value="ECO:0007669"/>
    <property type="project" value="InterPro"/>
</dbReference>
<comment type="caution">
    <text evidence="10">The sequence shown here is derived from an EMBL/GenBank/DDBJ whole genome shotgun (WGS) entry which is preliminary data.</text>
</comment>
<dbReference type="RefSeq" id="WP_244641103.1">
    <property type="nucleotide sequence ID" value="NZ_BMEZ01000021.1"/>
</dbReference>
<dbReference type="Gene3D" id="1.10.3720.10">
    <property type="entry name" value="MetI-like"/>
    <property type="match status" value="1"/>
</dbReference>
<evidence type="ECO:0000313" key="10">
    <source>
        <dbReference type="EMBL" id="PTX45486.1"/>
    </source>
</evidence>
<evidence type="ECO:0000256" key="2">
    <source>
        <dbReference type="ARBA" id="ARBA00022448"/>
    </source>
</evidence>
<feature type="transmembrane region" description="Helical" evidence="7">
    <location>
        <begin position="283"/>
        <end position="305"/>
    </location>
</feature>
<evidence type="ECO:0000256" key="6">
    <source>
        <dbReference type="ARBA" id="ARBA00023136"/>
    </source>
</evidence>
<evidence type="ECO:0000259" key="9">
    <source>
        <dbReference type="PROSITE" id="PS50928"/>
    </source>
</evidence>
<keyword evidence="2 7" id="KW-0813">Transport</keyword>
<evidence type="ECO:0000256" key="1">
    <source>
        <dbReference type="ARBA" id="ARBA00004651"/>
    </source>
</evidence>
<dbReference type="InterPro" id="IPR035906">
    <property type="entry name" value="MetI-like_sf"/>
</dbReference>
<accession>A0A2T6AP11</accession>
<dbReference type="CDD" id="cd06261">
    <property type="entry name" value="TM_PBP2"/>
    <property type="match status" value="1"/>
</dbReference>
<comment type="subcellular location">
    <subcellularLocation>
        <location evidence="1 7">Cell membrane</location>
        <topology evidence="1 7">Multi-pass membrane protein</topology>
    </subcellularLocation>
</comment>
<dbReference type="InterPro" id="IPR050366">
    <property type="entry name" value="BP-dependent_transpt_permease"/>
</dbReference>
<dbReference type="SUPFAM" id="SSF161098">
    <property type="entry name" value="MetI-like"/>
    <property type="match status" value="1"/>
</dbReference>
<reference evidence="10 11" key="1">
    <citation type="submission" date="2018-04" db="EMBL/GenBank/DDBJ databases">
        <title>Genomic Encyclopedia of Archaeal and Bacterial Type Strains, Phase II (KMG-II): from individual species to whole genera.</title>
        <authorList>
            <person name="Goeker M."/>
        </authorList>
    </citation>
    <scope>NUCLEOTIDE SEQUENCE [LARGE SCALE GENOMIC DNA]</scope>
    <source>
        <strain evidence="10 11">DSM 29329</strain>
    </source>
</reference>
<evidence type="ECO:0000256" key="5">
    <source>
        <dbReference type="ARBA" id="ARBA00022989"/>
    </source>
</evidence>
<gene>
    <name evidence="10" type="ORF">C8N44_1217</name>
</gene>
<dbReference type="AlphaFoldDB" id="A0A2T6AP11"/>
<evidence type="ECO:0000256" key="3">
    <source>
        <dbReference type="ARBA" id="ARBA00022475"/>
    </source>
</evidence>
<feature type="transmembrane region" description="Helical" evidence="7">
    <location>
        <begin position="49"/>
        <end position="72"/>
    </location>
</feature>
<keyword evidence="4 7" id="KW-0812">Transmembrane</keyword>
<name>A0A2T6AP11_9RHOB</name>
<dbReference type="PANTHER" id="PTHR43386:SF25">
    <property type="entry name" value="PEPTIDE ABC TRANSPORTER PERMEASE PROTEIN"/>
    <property type="match status" value="1"/>
</dbReference>
<dbReference type="GO" id="GO:0005886">
    <property type="term" value="C:plasma membrane"/>
    <property type="evidence" value="ECO:0007669"/>
    <property type="project" value="UniProtKB-SubCell"/>
</dbReference>
<feature type="transmembrane region" description="Helical" evidence="7">
    <location>
        <begin position="180"/>
        <end position="198"/>
    </location>
</feature>
<evidence type="ECO:0000256" key="7">
    <source>
        <dbReference type="RuleBase" id="RU363032"/>
    </source>
</evidence>
<comment type="similarity">
    <text evidence="7">Belongs to the binding-protein-dependent transport system permease family.</text>
</comment>
<dbReference type="Proteomes" id="UP000244069">
    <property type="component" value="Unassembled WGS sequence"/>
</dbReference>
<feature type="domain" description="ABC transmembrane type-1" evidence="9">
    <location>
        <begin position="117"/>
        <end position="306"/>
    </location>
</feature>
<keyword evidence="11" id="KW-1185">Reference proteome</keyword>
<feature type="transmembrane region" description="Helical" evidence="7">
    <location>
        <begin position="234"/>
        <end position="263"/>
    </location>
</feature>
<feature type="transmembrane region" description="Helical" evidence="7">
    <location>
        <begin position="119"/>
        <end position="145"/>
    </location>
</feature>
<dbReference type="InterPro" id="IPR025966">
    <property type="entry name" value="OppC_N"/>
</dbReference>
<dbReference type="Pfam" id="PF00528">
    <property type="entry name" value="BPD_transp_1"/>
    <property type="match status" value="1"/>
</dbReference>
<feature type="transmembrane region" description="Helical" evidence="7">
    <location>
        <begin position="152"/>
        <end position="174"/>
    </location>
</feature>
<protein>
    <submittedName>
        <fullName evidence="10">Peptide/nickel transport system permease protein</fullName>
    </submittedName>
</protein>
<sequence length="319" mass="33904">MTMTDADPAQTDPTQPHAARSAVAATDDRREALPPTPRRLALTRAYGHGGLLIGSTIILLLILTAIFAPLLAPHDPFAQSLSARMLPPVWSEGGNAEYLLGTDQNGRDYLSRLIYGARISLMIGLGAASIGMLIGVTLGVTAGYFGGWIDHAVSFLLTAQLALPGLLLAMALVFIIGPSVWVVICIVGVLHWTYYLVVTRAATQRIRSLDFVAAAQAAGSTPGQVIRHEILPNLVSSIIVIFTFELGIAILAESSLSFLGVGIQPPMPSWGLMIAEGKQSMFYRPWLVVLPGLCLFALVIGANLLGDGLRDVTSPDGRN</sequence>
<organism evidence="10 11">
    <name type="scientific">Allosediminivita pacifica</name>
    <dbReference type="NCBI Taxonomy" id="1267769"/>
    <lineage>
        <taxon>Bacteria</taxon>
        <taxon>Pseudomonadati</taxon>
        <taxon>Pseudomonadota</taxon>
        <taxon>Alphaproteobacteria</taxon>
        <taxon>Rhodobacterales</taxon>
        <taxon>Paracoccaceae</taxon>
        <taxon>Allosediminivita</taxon>
    </lineage>
</organism>
<evidence type="ECO:0000313" key="11">
    <source>
        <dbReference type="Proteomes" id="UP000244069"/>
    </source>
</evidence>
<evidence type="ECO:0000256" key="8">
    <source>
        <dbReference type="SAM" id="MobiDB-lite"/>
    </source>
</evidence>
<dbReference type="PANTHER" id="PTHR43386">
    <property type="entry name" value="OLIGOPEPTIDE TRANSPORT SYSTEM PERMEASE PROTEIN APPC"/>
    <property type="match status" value="1"/>
</dbReference>
<dbReference type="InterPro" id="IPR000515">
    <property type="entry name" value="MetI-like"/>
</dbReference>
<keyword evidence="5 7" id="KW-1133">Transmembrane helix</keyword>